<evidence type="ECO:0000256" key="1">
    <source>
        <dbReference type="SAM" id="SignalP"/>
    </source>
</evidence>
<name>A0ABW4QZI5_9BACT</name>
<dbReference type="InterPro" id="IPR029045">
    <property type="entry name" value="ClpP/crotonase-like_dom_sf"/>
</dbReference>
<dbReference type="InterPro" id="IPR005151">
    <property type="entry name" value="Tail-specific_protease"/>
</dbReference>
<protein>
    <submittedName>
        <fullName evidence="3">S41 family peptidase</fullName>
    </submittedName>
</protein>
<accession>A0ABW4QZI5</accession>
<sequence length="480" mass="54099">MKLSLLLMLLWVSILSVAAQTVPCGCAQDFDFTVKYLEQNLPAFHDAVTPKTQPAYTQFKQQLRRALVADPVPAHCIRYLMRYVSFFHDSHTDISGSPPSGPPVKETDAAAVAAFQASPLFQTTERVRLLPLNHVSGETIEGRYRTPDSTYTIQIQQDKTPLRDYVGVIVQSRTPLWQPGQVKLELQRNPDGRTFQCYQYQRNHALQAQPVVWLEYGRLRNTTRQKVAAPALPPPAAPQAQFRQLDATTAYLRIPSFGSTWTTRLDSLYRHAQLAIEQSQNLIFDVRDNGGGSDQNVEPLIPFFTSGPFQDDQQEEYYVTPANIQRFTEYLHTLQQDSAQVEAATLQHTRQKLAWLRKAPLNQFVPDPATTGRRFTSPARANPKQVVILYNQGCSSSCETLLFWAKNSTKTTLVGEPSGGYVGYGNVFSVSTPCLRFQLNATTLRLPNQLQYEGKGVTPAVRLHPDEDWLAQTMRLLKQN</sequence>
<reference evidence="4" key="1">
    <citation type="journal article" date="2019" name="Int. J. Syst. Evol. Microbiol.">
        <title>The Global Catalogue of Microorganisms (GCM) 10K type strain sequencing project: providing services to taxonomists for standard genome sequencing and annotation.</title>
        <authorList>
            <consortium name="The Broad Institute Genomics Platform"/>
            <consortium name="The Broad Institute Genome Sequencing Center for Infectious Disease"/>
            <person name="Wu L."/>
            <person name="Ma J."/>
        </authorList>
    </citation>
    <scope>NUCLEOTIDE SEQUENCE [LARGE SCALE GENOMIC DNA]</scope>
    <source>
        <strain evidence="4">CGMCC 1.15795</strain>
    </source>
</reference>
<comment type="caution">
    <text evidence="3">The sequence shown here is derived from an EMBL/GenBank/DDBJ whole genome shotgun (WGS) entry which is preliminary data.</text>
</comment>
<dbReference type="Gene3D" id="3.90.226.10">
    <property type="entry name" value="2-enoyl-CoA Hydratase, Chain A, domain 1"/>
    <property type="match status" value="1"/>
</dbReference>
<dbReference type="Pfam" id="PF03572">
    <property type="entry name" value="Peptidase_S41"/>
    <property type="match status" value="1"/>
</dbReference>
<evidence type="ECO:0000313" key="3">
    <source>
        <dbReference type="EMBL" id="MFD1874939.1"/>
    </source>
</evidence>
<feature type="chain" id="PRO_5046519240" evidence="1">
    <location>
        <begin position="19"/>
        <end position="480"/>
    </location>
</feature>
<evidence type="ECO:0000259" key="2">
    <source>
        <dbReference type="Pfam" id="PF03572"/>
    </source>
</evidence>
<dbReference type="PANTHER" id="PTHR32060">
    <property type="entry name" value="TAIL-SPECIFIC PROTEASE"/>
    <property type="match status" value="1"/>
</dbReference>
<keyword evidence="4" id="KW-1185">Reference proteome</keyword>
<dbReference type="Proteomes" id="UP001597197">
    <property type="component" value="Unassembled WGS sequence"/>
</dbReference>
<proteinExistence type="predicted"/>
<evidence type="ECO:0000313" key="4">
    <source>
        <dbReference type="Proteomes" id="UP001597197"/>
    </source>
</evidence>
<gene>
    <name evidence="3" type="ORF">ACFSDX_21070</name>
</gene>
<dbReference type="EMBL" id="JBHUFD010000018">
    <property type="protein sequence ID" value="MFD1874939.1"/>
    <property type="molecule type" value="Genomic_DNA"/>
</dbReference>
<dbReference type="SUPFAM" id="SSF52096">
    <property type="entry name" value="ClpP/crotonase"/>
    <property type="match status" value="1"/>
</dbReference>
<feature type="signal peptide" evidence="1">
    <location>
        <begin position="1"/>
        <end position="18"/>
    </location>
</feature>
<keyword evidence="1" id="KW-0732">Signal</keyword>
<feature type="domain" description="Tail specific protease" evidence="2">
    <location>
        <begin position="249"/>
        <end position="461"/>
    </location>
</feature>
<organism evidence="3 4">
    <name type="scientific">Hymenobacter bucti</name>
    <dbReference type="NCBI Taxonomy" id="1844114"/>
    <lineage>
        <taxon>Bacteria</taxon>
        <taxon>Pseudomonadati</taxon>
        <taxon>Bacteroidota</taxon>
        <taxon>Cytophagia</taxon>
        <taxon>Cytophagales</taxon>
        <taxon>Hymenobacteraceae</taxon>
        <taxon>Hymenobacter</taxon>
    </lineage>
</organism>
<dbReference type="RefSeq" id="WP_382317163.1">
    <property type="nucleotide sequence ID" value="NZ_JBHUFD010000018.1"/>
</dbReference>
<dbReference type="PANTHER" id="PTHR32060:SF30">
    <property type="entry name" value="CARBOXY-TERMINAL PROCESSING PROTEASE CTPA"/>
    <property type="match status" value="1"/>
</dbReference>